<comment type="caution">
    <text evidence="1">The sequence shown here is derived from an EMBL/GenBank/DDBJ whole genome shotgun (WGS) entry which is preliminary data.</text>
</comment>
<evidence type="ECO:0000313" key="2">
    <source>
        <dbReference type="Proteomes" id="UP001060085"/>
    </source>
</evidence>
<dbReference type="Proteomes" id="UP001060085">
    <property type="component" value="Linkage Group LG01"/>
</dbReference>
<dbReference type="EMBL" id="CM044701">
    <property type="protein sequence ID" value="KAI5683705.1"/>
    <property type="molecule type" value="Genomic_DNA"/>
</dbReference>
<keyword evidence="2" id="KW-1185">Reference proteome</keyword>
<reference evidence="2" key="1">
    <citation type="journal article" date="2023" name="Nat. Plants">
        <title>Single-cell RNA sequencing provides a high-resolution roadmap for understanding the multicellular compartmentation of specialized metabolism.</title>
        <authorList>
            <person name="Sun S."/>
            <person name="Shen X."/>
            <person name="Li Y."/>
            <person name="Li Y."/>
            <person name="Wang S."/>
            <person name="Li R."/>
            <person name="Zhang H."/>
            <person name="Shen G."/>
            <person name="Guo B."/>
            <person name="Wei J."/>
            <person name="Xu J."/>
            <person name="St-Pierre B."/>
            <person name="Chen S."/>
            <person name="Sun C."/>
        </authorList>
    </citation>
    <scope>NUCLEOTIDE SEQUENCE [LARGE SCALE GENOMIC DNA]</scope>
</reference>
<proteinExistence type="predicted"/>
<sequence length="198" mass="21570">MGSEAYKKRREAPQQNRLQGRGGPGPGKHTSGSSGKRSELINVFFVLAKYQKLMENAKRLHIETGPPILTDEQLMFEAASGSNKGHVYGFGSHSSSMFSVPSVSSIAGHKACIEREKRFWGYMQQALERFVSFMKSFASQCGVQLDSLPSLFPPLQPSDDDAISQPPTGPSSSSSPAPPPLSPPPLHTLYDIFAIFDI</sequence>
<evidence type="ECO:0000313" key="1">
    <source>
        <dbReference type="EMBL" id="KAI5683705.1"/>
    </source>
</evidence>
<protein>
    <submittedName>
        <fullName evidence="1">Uncharacterized protein</fullName>
    </submittedName>
</protein>
<name>A0ACC0CFK1_CATRO</name>
<gene>
    <name evidence="1" type="ORF">M9H77_04933</name>
</gene>
<accession>A0ACC0CFK1</accession>
<organism evidence="1 2">
    <name type="scientific">Catharanthus roseus</name>
    <name type="common">Madagascar periwinkle</name>
    <name type="synonym">Vinca rosea</name>
    <dbReference type="NCBI Taxonomy" id="4058"/>
    <lineage>
        <taxon>Eukaryota</taxon>
        <taxon>Viridiplantae</taxon>
        <taxon>Streptophyta</taxon>
        <taxon>Embryophyta</taxon>
        <taxon>Tracheophyta</taxon>
        <taxon>Spermatophyta</taxon>
        <taxon>Magnoliopsida</taxon>
        <taxon>eudicotyledons</taxon>
        <taxon>Gunneridae</taxon>
        <taxon>Pentapetalae</taxon>
        <taxon>asterids</taxon>
        <taxon>lamiids</taxon>
        <taxon>Gentianales</taxon>
        <taxon>Apocynaceae</taxon>
        <taxon>Rauvolfioideae</taxon>
        <taxon>Vinceae</taxon>
        <taxon>Catharanthinae</taxon>
        <taxon>Catharanthus</taxon>
    </lineage>
</organism>